<dbReference type="PROSITE" id="PS00373">
    <property type="entry name" value="GART"/>
    <property type="match status" value="1"/>
</dbReference>
<dbReference type="CDD" id="cd08646">
    <property type="entry name" value="FMT_core_Met-tRNA-FMT_N"/>
    <property type="match status" value="1"/>
</dbReference>
<dbReference type="KEGG" id="mmas:MYMAC_001400"/>
<dbReference type="PANTHER" id="PTHR11138:SF5">
    <property type="entry name" value="METHIONYL-TRNA FORMYLTRANSFERASE, MITOCHONDRIAL"/>
    <property type="match status" value="1"/>
</dbReference>
<dbReference type="InterPro" id="IPR036477">
    <property type="entry name" value="Formyl_transf_N_sf"/>
</dbReference>
<sequence length="312" mass="33098">MSRPRIVFMGTPDFAVASLAACFELGEVVAVVTQPDKPKGRGNTVTAPPVKELALSRGVPVLQPTKLRTPPFAEALRQYAPDICVVTAYGRILPKDLLELPTHGCVNVHGSLLPRFRGAAPIQWAIAHGDAETGVSLMVMDEGLDTGPVLAMKRMPIAPDDTSATLYPKLAALGGEVLREYLPAYLRGELKPVPQPSEGMVLAPIIEKDQGRLDFTRPAVELERRLRAFTPWPGAFTTLGGKLLKVHRATARGGSGAPGTVLASGPDGIEVACGEGSLVLLDLQPEGKRVMRAADFLQGHKLAPGSQPFVAG</sequence>
<dbReference type="InterPro" id="IPR005794">
    <property type="entry name" value="Fmt"/>
</dbReference>
<gene>
    <name evidence="8" type="primary">fmt</name>
    <name evidence="11" type="ORF">MYMAC_001400</name>
</gene>
<dbReference type="FunFam" id="3.40.50.12230:FF:000001">
    <property type="entry name" value="Methionyl-tRNA formyltransferase"/>
    <property type="match status" value="1"/>
</dbReference>
<protein>
    <recommendedName>
        <fullName evidence="4 8">Methionyl-tRNA formyltransferase</fullName>
        <ecNumber evidence="3 8">2.1.2.9</ecNumber>
    </recommendedName>
</protein>
<dbReference type="InterPro" id="IPR044135">
    <property type="entry name" value="Met-tRNA-FMT_C"/>
</dbReference>
<dbReference type="GO" id="GO:0005829">
    <property type="term" value="C:cytosol"/>
    <property type="evidence" value="ECO:0007669"/>
    <property type="project" value="TreeGrafter"/>
</dbReference>
<dbReference type="HAMAP" id="MF_00182">
    <property type="entry name" value="Formyl_trans"/>
    <property type="match status" value="1"/>
</dbReference>
<dbReference type="RefSeq" id="WP_095957513.1">
    <property type="nucleotide sequence ID" value="NZ_CP022203.1"/>
</dbReference>
<evidence type="ECO:0000256" key="8">
    <source>
        <dbReference type="HAMAP-Rule" id="MF_00182"/>
    </source>
</evidence>
<dbReference type="InterPro" id="IPR002376">
    <property type="entry name" value="Formyl_transf_N"/>
</dbReference>
<keyword evidence="12" id="KW-1185">Reference proteome</keyword>
<dbReference type="CDD" id="cd08704">
    <property type="entry name" value="Met_tRNA_FMT_C"/>
    <property type="match status" value="1"/>
</dbReference>
<comment type="catalytic activity">
    <reaction evidence="7 8">
        <text>L-methionyl-tRNA(fMet) + (6R)-10-formyltetrahydrofolate = N-formyl-L-methionyl-tRNA(fMet) + (6S)-5,6,7,8-tetrahydrofolate + H(+)</text>
        <dbReference type="Rhea" id="RHEA:24380"/>
        <dbReference type="Rhea" id="RHEA-COMP:9952"/>
        <dbReference type="Rhea" id="RHEA-COMP:9953"/>
        <dbReference type="ChEBI" id="CHEBI:15378"/>
        <dbReference type="ChEBI" id="CHEBI:57453"/>
        <dbReference type="ChEBI" id="CHEBI:78530"/>
        <dbReference type="ChEBI" id="CHEBI:78844"/>
        <dbReference type="ChEBI" id="CHEBI:195366"/>
        <dbReference type="EC" id="2.1.2.9"/>
    </reaction>
</comment>
<dbReference type="EC" id="2.1.2.9" evidence="3 8"/>
<dbReference type="Proteomes" id="UP000217343">
    <property type="component" value="Chromosome"/>
</dbReference>
<dbReference type="Pfam" id="PF02911">
    <property type="entry name" value="Formyl_trans_C"/>
    <property type="match status" value="1"/>
</dbReference>
<proteinExistence type="inferred from homology"/>
<dbReference type="Pfam" id="PF00551">
    <property type="entry name" value="Formyl_trans_N"/>
    <property type="match status" value="1"/>
</dbReference>
<dbReference type="InterPro" id="IPR011034">
    <property type="entry name" value="Formyl_transferase-like_C_sf"/>
</dbReference>
<dbReference type="InterPro" id="IPR005793">
    <property type="entry name" value="Formyl_trans_C"/>
</dbReference>
<evidence type="ECO:0000256" key="6">
    <source>
        <dbReference type="ARBA" id="ARBA00022917"/>
    </source>
</evidence>
<comment type="function">
    <text evidence="1 8">Attaches a formyl group to the free amino group of methionyl-tRNA(fMet). The formyl group appears to play a dual role in the initiator identity of N-formylmethionyl-tRNA by promoting its recognition by IF2 and preventing the misappropriation of this tRNA by the elongation apparatus.</text>
</comment>
<dbReference type="InterPro" id="IPR041711">
    <property type="entry name" value="Met-tRNA-FMT_N"/>
</dbReference>
<evidence type="ECO:0000256" key="4">
    <source>
        <dbReference type="ARBA" id="ARBA00016014"/>
    </source>
</evidence>
<evidence type="ECO:0000259" key="10">
    <source>
        <dbReference type="Pfam" id="PF02911"/>
    </source>
</evidence>
<dbReference type="OrthoDB" id="9802815at2"/>
<evidence type="ECO:0000256" key="1">
    <source>
        <dbReference type="ARBA" id="ARBA00002606"/>
    </source>
</evidence>
<dbReference type="InterPro" id="IPR037022">
    <property type="entry name" value="Formyl_trans_C_sf"/>
</dbReference>
<feature type="domain" description="Formyl transferase C-terminal" evidence="10">
    <location>
        <begin position="206"/>
        <end position="300"/>
    </location>
</feature>
<feature type="binding site" evidence="8">
    <location>
        <begin position="111"/>
        <end position="114"/>
    </location>
    <ligand>
        <name>(6S)-5,6,7,8-tetrahydrofolate</name>
        <dbReference type="ChEBI" id="CHEBI:57453"/>
    </ligand>
</feature>
<dbReference type="NCBIfam" id="TIGR00460">
    <property type="entry name" value="fmt"/>
    <property type="match status" value="1"/>
</dbReference>
<dbReference type="Gene3D" id="3.40.50.170">
    <property type="entry name" value="Formyl transferase, N-terminal domain"/>
    <property type="match status" value="1"/>
</dbReference>
<evidence type="ECO:0000256" key="5">
    <source>
        <dbReference type="ARBA" id="ARBA00022679"/>
    </source>
</evidence>
<name>A0A250JPN0_9BACT</name>
<dbReference type="SUPFAM" id="SSF53328">
    <property type="entry name" value="Formyltransferase"/>
    <property type="match status" value="1"/>
</dbReference>
<evidence type="ECO:0000313" key="11">
    <source>
        <dbReference type="EMBL" id="ATB45815.1"/>
    </source>
</evidence>
<feature type="domain" description="Formyl transferase N-terminal" evidence="9">
    <location>
        <begin position="5"/>
        <end position="180"/>
    </location>
</feature>
<keyword evidence="6 8" id="KW-0648">Protein biosynthesis</keyword>
<accession>A0A250JPN0</accession>
<evidence type="ECO:0000256" key="3">
    <source>
        <dbReference type="ARBA" id="ARBA00012261"/>
    </source>
</evidence>
<dbReference type="InterPro" id="IPR001555">
    <property type="entry name" value="GART_AS"/>
</dbReference>
<reference evidence="11 12" key="1">
    <citation type="submission" date="2017-06" db="EMBL/GenBank/DDBJ databases">
        <title>Sequencing and comparative analysis of myxobacterial genomes.</title>
        <authorList>
            <person name="Rupp O."/>
            <person name="Goesmann A."/>
            <person name="Sogaard-Andersen L."/>
        </authorList>
    </citation>
    <scope>NUCLEOTIDE SEQUENCE [LARGE SCALE GENOMIC DNA]</scope>
    <source>
        <strain evidence="11 12">DSM 14697</strain>
    </source>
</reference>
<evidence type="ECO:0000259" key="9">
    <source>
        <dbReference type="Pfam" id="PF00551"/>
    </source>
</evidence>
<dbReference type="PANTHER" id="PTHR11138">
    <property type="entry name" value="METHIONYL-TRNA FORMYLTRANSFERASE"/>
    <property type="match status" value="1"/>
</dbReference>
<dbReference type="EMBL" id="CP022203">
    <property type="protein sequence ID" value="ATB45815.1"/>
    <property type="molecule type" value="Genomic_DNA"/>
</dbReference>
<dbReference type="SUPFAM" id="SSF50486">
    <property type="entry name" value="FMT C-terminal domain-like"/>
    <property type="match status" value="1"/>
</dbReference>
<dbReference type="GO" id="GO:0004479">
    <property type="term" value="F:methionyl-tRNA formyltransferase activity"/>
    <property type="evidence" value="ECO:0007669"/>
    <property type="project" value="UniProtKB-UniRule"/>
</dbReference>
<evidence type="ECO:0000256" key="2">
    <source>
        <dbReference type="ARBA" id="ARBA00010699"/>
    </source>
</evidence>
<keyword evidence="5 8" id="KW-0808">Transferase</keyword>
<comment type="similarity">
    <text evidence="2 8">Belongs to the Fmt family.</text>
</comment>
<dbReference type="AlphaFoldDB" id="A0A250JPN0"/>
<dbReference type="Gene3D" id="3.10.25.10">
    <property type="entry name" value="Formyl transferase, C-terminal domain"/>
    <property type="match status" value="1"/>
</dbReference>
<evidence type="ECO:0000313" key="12">
    <source>
        <dbReference type="Proteomes" id="UP000217343"/>
    </source>
</evidence>
<organism evidence="11 12">
    <name type="scientific">Corallococcus macrosporus DSM 14697</name>
    <dbReference type="NCBI Taxonomy" id="1189310"/>
    <lineage>
        <taxon>Bacteria</taxon>
        <taxon>Pseudomonadati</taxon>
        <taxon>Myxococcota</taxon>
        <taxon>Myxococcia</taxon>
        <taxon>Myxococcales</taxon>
        <taxon>Cystobacterineae</taxon>
        <taxon>Myxococcaceae</taxon>
        <taxon>Corallococcus</taxon>
    </lineage>
</organism>
<evidence type="ECO:0000256" key="7">
    <source>
        <dbReference type="ARBA" id="ARBA00048558"/>
    </source>
</evidence>